<feature type="transmembrane region" description="Helical" evidence="9">
    <location>
        <begin position="21"/>
        <end position="42"/>
    </location>
</feature>
<feature type="transmembrane region" description="Helical" evidence="9">
    <location>
        <begin position="350"/>
        <end position="369"/>
    </location>
</feature>
<keyword evidence="5 9" id="KW-0812">Transmembrane</keyword>
<evidence type="ECO:0000256" key="5">
    <source>
        <dbReference type="ARBA" id="ARBA00022692"/>
    </source>
</evidence>
<dbReference type="GO" id="GO:0009847">
    <property type="term" value="P:spore germination"/>
    <property type="evidence" value="ECO:0007669"/>
    <property type="project" value="InterPro"/>
</dbReference>
<gene>
    <name evidence="11" type="ORF">DW813_09510</name>
</gene>
<protein>
    <submittedName>
        <fullName evidence="11">Sporulation protein</fullName>
    </submittedName>
</protein>
<organism evidence="11 12">
    <name type="scientific">Roseburia inulinivorans</name>
    <dbReference type="NCBI Taxonomy" id="360807"/>
    <lineage>
        <taxon>Bacteria</taxon>
        <taxon>Bacillati</taxon>
        <taxon>Bacillota</taxon>
        <taxon>Clostridia</taxon>
        <taxon>Lachnospirales</taxon>
        <taxon>Lachnospiraceae</taxon>
        <taxon>Roseburia</taxon>
    </lineage>
</organism>
<dbReference type="PANTHER" id="PTHR34975">
    <property type="entry name" value="SPORE GERMINATION PROTEIN A2"/>
    <property type="match status" value="1"/>
</dbReference>
<feature type="transmembrane region" description="Helical" evidence="9">
    <location>
        <begin position="196"/>
        <end position="216"/>
    </location>
</feature>
<evidence type="ECO:0000259" key="10">
    <source>
        <dbReference type="Pfam" id="PF25198"/>
    </source>
</evidence>
<dbReference type="InterPro" id="IPR057336">
    <property type="entry name" value="GerAC_N"/>
</dbReference>
<dbReference type="PANTHER" id="PTHR34975:SF2">
    <property type="entry name" value="SPORE GERMINATION PROTEIN A2"/>
    <property type="match status" value="1"/>
</dbReference>
<feature type="transmembrane region" description="Helical" evidence="9">
    <location>
        <begin position="278"/>
        <end position="299"/>
    </location>
</feature>
<dbReference type="Proteomes" id="UP000266391">
    <property type="component" value="Unassembled WGS sequence"/>
</dbReference>
<name>A0A396AD75_9FIRM</name>
<feature type="region of interest" description="Disordered" evidence="8">
    <location>
        <begin position="542"/>
        <end position="574"/>
    </location>
</feature>
<evidence type="ECO:0000256" key="8">
    <source>
        <dbReference type="SAM" id="MobiDB-lite"/>
    </source>
</evidence>
<keyword evidence="4" id="KW-0309">Germination</keyword>
<feature type="transmembrane region" description="Helical" evidence="9">
    <location>
        <begin position="125"/>
        <end position="143"/>
    </location>
</feature>
<evidence type="ECO:0000256" key="9">
    <source>
        <dbReference type="SAM" id="Phobius"/>
    </source>
</evidence>
<keyword evidence="6 9" id="KW-1133">Transmembrane helix</keyword>
<dbReference type="RefSeq" id="WP_118093031.1">
    <property type="nucleotide sequence ID" value="NZ_CATYLF010000027.1"/>
</dbReference>
<comment type="subcellular location">
    <subcellularLocation>
        <location evidence="1">Membrane</location>
        <topology evidence="1">Multi-pass membrane protein</topology>
    </subcellularLocation>
</comment>
<evidence type="ECO:0000313" key="12">
    <source>
        <dbReference type="Proteomes" id="UP000266391"/>
    </source>
</evidence>
<comment type="caution">
    <text evidence="11">The sequence shown here is derived from an EMBL/GenBank/DDBJ whole genome shotgun (WGS) entry which is preliminary data.</text>
</comment>
<keyword evidence="7 9" id="KW-0472">Membrane</keyword>
<dbReference type="Pfam" id="PF03845">
    <property type="entry name" value="Spore_permease"/>
    <property type="match status" value="1"/>
</dbReference>
<reference evidence="11 12" key="1">
    <citation type="submission" date="2018-08" db="EMBL/GenBank/DDBJ databases">
        <title>A genome reference for cultivated species of the human gut microbiota.</title>
        <authorList>
            <person name="Zou Y."/>
            <person name="Xue W."/>
            <person name="Luo G."/>
        </authorList>
    </citation>
    <scope>NUCLEOTIDE SEQUENCE [LARGE SCALE GENOMIC DNA]</scope>
    <source>
        <strain evidence="11 12">AM32-8LB</strain>
    </source>
</reference>
<evidence type="ECO:0000256" key="1">
    <source>
        <dbReference type="ARBA" id="ARBA00004141"/>
    </source>
</evidence>
<feature type="transmembrane region" description="Helical" evidence="9">
    <location>
        <begin position="48"/>
        <end position="71"/>
    </location>
</feature>
<evidence type="ECO:0000256" key="4">
    <source>
        <dbReference type="ARBA" id="ARBA00022544"/>
    </source>
</evidence>
<feature type="transmembrane region" description="Helical" evidence="9">
    <location>
        <begin position="92"/>
        <end position="113"/>
    </location>
</feature>
<evidence type="ECO:0000313" key="11">
    <source>
        <dbReference type="EMBL" id="RHD03152.1"/>
    </source>
</evidence>
<proteinExistence type="inferred from homology"/>
<dbReference type="GO" id="GO:0016020">
    <property type="term" value="C:membrane"/>
    <property type="evidence" value="ECO:0007669"/>
    <property type="project" value="UniProtKB-SubCell"/>
</dbReference>
<feature type="transmembrane region" description="Helical" evidence="9">
    <location>
        <begin position="228"/>
        <end position="249"/>
    </location>
</feature>
<sequence length="735" mass="83535">MLEEIGGSMFSENNQISGRQVFRLLTYDFLGMGTLLLPTMLADTAGRDGIFCILAGILSTFLYLKLLRYLLKGMKTSYPDFLKQNCGKICGYVLWGGYFLYFILMASYTAYLFSTLMLNGLVENVSFYLVLLLILLLAFYGMAGGIEGRARVYEILFWFLMIPLFLMLFAACREVKPAYWSPVFVADGKEVLSGSYYVLFCYSMVSIVLFLKEYVADRKKCVGAAEKAVWFSGGVFIALYLILIGLFGVEALAQMKFPAVTMMSRVQVTGGFLKRTDAFMFSIWFFTLYAMLNSMVFYSGNLAEKVIRDCGGYLEGKKRMLPYLILLLLVYGVTVLFYRNQQFLDCVTFLLWKIGTPFVVGVPVLLCLTGERKKHNKKVRVLVLVCFLFGCLFLQGCNVAELEDKAFPVLLNIRDQDDFQNVWLNHEYAGNKEVDYNHLKVVLIERSFLEKEAEVEDMLSMLEQEKEVPWNAYVMTTESCDRLAQTEGELDVLFGNYLEELLENTSGIDQKAYPTLGMLYEERANHLETLYIPFVDIEGEQSGAVQDDTEKEEQSATVWDDTEKEEEEQQPVMTGKPQITAYEVWKRGRAVGLVDTDTARAAFFTQNFADDYTLQLAPELYVKVDAASCRVKETEKIGAGGLTEQIVTVTVTGEGEILSGTVSASEKEQLLNTRMEDYLNAAATHALEKEIDITNSYRNLGADNRTWYFKYQNTPAAYEKDIKIQYLVKINWKSE</sequence>
<feature type="transmembrane region" description="Helical" evidence="9">
    <location>
        <begin position="155"/>
        <end position="176"/>
    </location>
</feature>
<dbReference type="InterPro" id="IPR004761">
    <property type="entry name" value="Spore_GerAB"/>
</dbReference>
<dbReference type="AlphaFoldDB" id="A0A396AD75"/>
<evidence type="ECO:0000256" key="6">
    <source>
        <dbReference type="ARBA" id="ARBA00022989"/>
    </source>
</evidence>
<evidence type="ECO:0000256" key="2">
    <source>
        <dbReference type="ARBA" id="ARBA00007998"/>
    </source>
</evidence>
<accession>A0A396AD75</accession>
<keyword evidence="3" id="KW-0813">Transport</keyword>
<dbReference type="EMBL" id="QSIQ01000013">
    <property type="protein sequence ID" value="RHD03152.1"/>
    <property type="molecule type" value="Genomic_DNA"/>
</dbReference>
<feature type="domain" description="Spore germination protein N-terminal" evidence="10">
    <location>
        <begin position="430"/>
        <end position="536"/>
    </location>
</feature>
<feature type="transmembrane region" description="Helical" evidence="9">
    <location>
        <begin position="381"/>
        <end position="402"/>
    </location>
</feature>
<evidence type="ECO:0000256" key="7">
    <source>
        <dbReference type="ARBA" id="ARBA00023136"/>
    </source>
</evidence>
<feature type="transmembrane region" description="Helical" evidence="9">
    <location>
        <begin position="320"/>
        <end position="338"/>
    </location>
</feature>
<comment type="similarity">
    <text evidence="2">Belongs to the amino acid-polyamine-organocation (APC) superfamily. Spore germination protein (SGP) (TC 2.A.3.9) family.</text>
</comment>
<feature type="compositionally biased region" description="Acidic residues" evidence="8">
    <location>
        <begin position="560"/>
        <end position="569"/>
    </location>
</feature>
<evidence type="ECO:0000256" key="3">
    <source>
        <dbReference type="ARBA" id="ARBA00022448"/>
    </source>
</evidence>
<dbReference type="Pfam" id="PF25198">
    <property type="entry name" value="Spore_GerAC_N"/>
    <property type="match status" value="1"/>
</dbReference>